<protein>
    <submittedName>
        <fullName evidence="1">Uncharacterized protein</fullName>
    </submittedName>
</protein>
<accession>A0A9J5XGW3</accession>
<comment type="caution">
    <text evidence="1">The sequence shown here is derived from an EMBL/GenBank/DDBJ whole genome shotgun (WGS) entry which is preliminary data.</text>
</comment>
<sequence length="255" mass="28879">MTTQYLMMIDFSVDSLVEYFSAQVFVYLTDDNFKGCFHISRVESRCFNKEQSFLFCKVFSVLYTHISDILQITLVPNKHSCNCCITMGCITTQDVSDEFPKGGKATKLIRIRQNKIEIQRKQKGLTVEFIKPSFDIVESSAPSDVINNESTHSASIISRSDSPKTFLTSSIPNLGLNFLTINFNNLRLKLNSNGGLRVMVKFITGKTGQQVGFANSRIPNHHNLEQILLFFLHFSSPLCRSELLNALLNSTLLYH</sequence>
<dbReference type="AlphaFoldDB" id="A0A9J5XGW3"/>
<reference evidence="1 2" key="1">
    <citation type="submission" date="2020-09" db="EMBL/GenBank/DDBJ databases">
        <title>De no assembly of potato wild relative species, Solanum commersonii.</title>
        <authorList>
            <person name="Cho K."/>
        </authorList>
    </citation>
    <scope>NUCLEOTIDE SEQUENCE [LARGE SCALE GENOMIC DNA]</scope>
    <source>
        <strain evidence="1">LZ3.2</strain>
        <tissue evidence="1">Leaf</tissue>
    </source>
</reference>
<organism evidence="1 2">
    <name type="scientific">Solanum commersonii</name>
    <name type="common">Commerson's wild potato</name>
    <name type="synonym">Commerson's nightshade</name>
    <dbReference type="NCBI Taxonomy" id="4109"/>
    <lineage>
        <taxon>Eukaryota</taxon>
        <taxon>Viridiplantae</taxon>
        <taxon>Streptophyta</taxon>
        <taxon>Embryophyta</taxon>
        <taxon>Tracheophyta</taxon>
        <taxon>Spermatophyta</taxon>
        <taxon>Magnoliopsida</taxon>
        <taxon>eudicotyledons</taxon>
        <taxon>Gunneridae</taxon>
        <taxon>Pentapetalae</taxon>
        <taxon>asterids</taxon>
        <taxon>lamiids</taxon>
        <taxon>Solanales</taxon>
        <taxon>Solanaceae</taxon>
        <taxon>Solanoideae</taxon>
        <taxon>Solaneae</taxon>
        <taxon>Solanum</taxon>
    </lineage>
</organism>
<gene>
    <name evidence="1" type="ORF">H5410_046934</name>
</gene>
<proteinExistence type="predicted"/>
<dbReference type="OrthoDB" id="10589443at2759"/>
<evidence type="ECO:0000313" key="1">
    <source>
        <dbReference type="EMBL" id="KAG5586500.1"/>
    </source>
</evidence>
<evidence type="ECO:0000313" key="2">
    <source>
        <dbReference type="Proteomes" id="UP000824120"/>
    </source>
</evidence>
<dbReference type="Proteomes" id="UP000824120">
    <property type="component" value="Chromosome 9"/>
</dbReference>
<keyword evidence="2" id="KW-1185">Reference proteome</keyword>
<dbReference type="EMBL" id="JACXVP010000009">
    <property type="protein sequence ID" value="KAG5586500.1"/>
    <property type="molecule type" value="Genomic_DNA"/>
</dbReference>
<name>A0A9J5XGW3_SOLCO</name>